<keyword evidence="2" id="KW-1185">Reference proteome</keyword>
<dbReference type="Proteomes" id="UP000315010">
    <property type="component" value="Unassembled WGS sequence"/>
</dbReference>
<reference evidence="1 2" key="1">
    <citation type="submission" date="2019-02" db="EMBL/GenBank/DDBJ databases">
        <title>Deep-cultivation of Planctomycetes and their phenomic and genomic characterization uncovers novel biology.</title>
        <authorList>
            <person name="Wiegand S."/>
            <person name="Jogler M."/>
            <person name="Boedeker C."/>
            <person name="Pinto D."/>
            <person name="Vollmers J."/>
            <person name="Rivas-Marin E."/>
            <person name="Kohn T."/>
            <person name="Peeters S.H."/>
            <person name="Heuer A."/>
            <person name="Rast P."/>
            <person name="Oberbeckmann S."/>
            <person name="Bunk B."/>
            <person name="Jeske O."/>
            <person name="Meyerdierks A."/>
            <person name="Storesund J.E."/>
            <person name="Kallscheuer N."/>
            <person name="Luecker S."/>
            <person name="Lage O.M."/>
            <person name="Pohl T."/>
            <person name="Merkel B.J."/>
            <person name="Hornburger P."/>
            <person name="Mueller R.-W."/>
            <person name="Bruemmer F."/>
            <person name="Labrenz M."/>
            <person name="Spormann A.M."/>
            <person name="Op Den Camp H."/>
            <person name="Overmann J."/>
            <person name="Amann R."/>
            <person name="Jetten M.S.M."/>
            <person name="Mascher T."/>
            <person name="Medema M.H."/>
            <person name="Devos D.P."/>
            <person name="Kaster A.-K."/>
            <person name="Ovreas L."/>
            <person name="Rohde M."/>
            <person name="Galperin M.Y."/>
            <person name="Jogler C."/>
        </authorList>
    </citation>
    <scope>NUCLEOTIDE SEQUENCE [LARGE SCALE GENOMIC DNA]</scope>
    <source>
        <strain evidence="1 2">CA13</strain>
    </source>
</reference>
<evidence type="ECO:0000313" key="2">
    <source>
        <dbReference type="Proteomes" id="UP000315010"/>
    </source>
</evidence>
<dbReference type="AlphaFoldDB" id="A0A5C5Z5W8"/>
<protein>
    <submittedName>
        <fullName evidence="1">Uncharacterized protein</fullName>
    </submittedName>
</protein>
<organism evidence="1 2">
    <name type="scientific">Novipirellula herctigrandis</name>
    <dbReference type="NCBI Taxonomy" id="2527986"/>
    <lineage>
        <taxon>Bacteria</taxon>
        <taxon>Pseudomonadati</taxon>
        <taxon>Planctomycetota</taxon>
        <taxon>Planctomycetia</taxon>
        <taxon>Pirellulales</taxon>
        <taxon>Pirellulaceae</taxon>
        <taxon>Novipirellula</taxon>
    </lineage>
</organism>
<accession>A0A5C5Z5W8</accession>
<gene>
    <name evidence="1" type="ORF">CA13_39290</name>
</gene>
<sequence>MRREFSLVLIFDRLNFFQLVHQIGWIPDQGTVGVGGGEIKLHLRVEGEQTVVLSKPCDQVVIAQCARFGHIVDGDDVIRTTAAVVPNRIRLASIFEPFVFLGHANSKLDRHTIDSVQRIIAIAAIHKVQPRAGVQQVIVIAAQHPVQSRLLQWTIRCKDAVVRSRIAWKIGPSVQVIDADTTEQIIVTRSREQNVQIARRTDSRITPKSIITTKTF</sequence>
<evidence type="ECO:0000313" key="1">
    <source>
        <dbReference type="EMBL" id="TWT82466.1"/>
    </source>
</evidence>
<dbReference type="EMBL" id="SJPJ01000001">
    <property type="protein sequence ID" value="TWT82466.1"/>
    <property type="molecule type" value="Genomic_DNA"/>
</dbReference>
<proteinExistence type="predicted"/>
<comment type="caution">
    <text evidence="1">The sequence shown here is derived from an EMBL/GenBank/DDBJ whole genome shotgun (WGS) entry which is preliminary data.</text>
</comment>
<name>A0A5C5Z5W8_9BACT</name>